<protein>
    <submittedName>
        <fullName evidence="4">Subtilisin-like protease, fibronectin type-III domain</fullName>
    </submittedName>
</protein>
<reference evidence="4 5" key="1">
    <citation type="submission" date="2023-12" db="EMBL/GenBank/DDBJ databases">
        <title>A high-quality genome assembly for Dillenia turbinata (Dilleniales).</title>
        <authorList>
            <person name="Chanderbali A."/>
        </authorList>
    </citation>
    <scope>NUCLEOTIDE SEQUENCE [LARGE SCALE GENOMIC DNA]</scope>
    <source>
        <strain evidence="4">LSX21</strain>
        <tissue evidence="4">Leaf</tissue>
    </source>
</reference>
<evidence type="ECO:0000313" key="5">
    <source>
        <dbReference type="Proteomes" id="UP001370490"/>
    </source>
</evidence>
<dbReference type="Gene3D" id="2.60.40.2310">
    <property type="match status" value="1"/>
</dbReference>
<evidence type="ECO:0000256" key="2">
    <source>
        <dbReference type="ARBA" id="ARBA00022729"/>
    </source>
</evidence>
<name>A0AAN8VZ79_9MAGN</name>
<dbReference type="Gene3D" id="3.40.50.200">
    <property type="entry name" value="Peptidase S8/S53 domain"/>
    <property type="match status" value="1"/>
</dbReference>
<keyword evidence="4" id="KW-0645">Protease</keyword>
<evidence type="ECO:0000259" key="3">
    <source>
        <dbReference type="Pfam" id="PF17766"/>
    </source>
</evidence>
<dbReference type="Proteomes" id="UP001370490">
    <property type="component" value="Unassembled WGS sequence"/>
</dbReference>
<evidence type="ECO:0000313" key="4">
    <source>
        <dbReference type="EMBL" id="KAK6936192.1"/>
    </source>
</evidence>
<accession>A0AAN8VZ79</accession>
<feature type="domain" description="Subtilisin-like protease fibronectin type-III" evidence="3">
    <location>
        <begin position="243"/>
        <end position="342"/>
    </location>
</feature>
<proteinExistence type="inferred from homology"/>
<sequence length="353" mass="38064">MYPLTSGANAVNQTADVVAARMCDPGALDEKKVKGKIVLCEEGMDQDSTIKDLGGVGTLISTSETIDTGFTFLIPATYVSDGDAVNIETYINTTKRSRATIYKSKEFKVAAPFVASFSSRGPDTVSGAILKILTSLIPISLATARLSLKTHCSTSFEEAQHKLEVNAHSATKVKIKDEYAELASGTGQIAPVKAVDPGLVYDMSELDYVRFLCKQGYKGTSLRLVTDEYANCSSIPKFGGHDDLNYPSIYLSVEDSETPISALFHRRVTSVSPAKSVYKATVKAPKGLQVSVIPDTLVFDNVKEKRAFKVALKGPPMNGTTVLSATLEWSDSKHSVRSPILVLVPPPVPFIIF</sequence>
<dbReference type="PANTHER" id="PTHR10795">
    <property type="entry name" value="PROPROTEIN CONVERTASE SUBTILISIN/KEXIN"/>
    <property type="match status" value="1"/>
</dbReference>
<dbReference type="AlphaFoldDB" id="A0AAN8VZ79"/>
<dbReference type="InterPro" id="IPR036852">
    <property type="entry name" value="Peptidase_S8/S53_dom_sf"/>
</dbReference>
<dbReference type="InterPro" id="IPR045051">
    <property type="entry name" value="SBT"/>
</dbReference>
<dbReference type="GO" id="GO:0006508">
    <property type="term" value="P:proteolysis"/>
    <property type="evidence" value="ECO:0007669"/>
    <property type="project" value="UniProtKB-KW"/>
</dbReference>
<dbReference type="Pfam" id="PF17766">
    <property type="entry name" value="fn3_6"/>
    <property type="match status" value="1"/>
</dbReference>
<gene>
    <name evidence="4" type="ORF">RJ641_033222</name>
</gene>
<dbReference type="GO" id="GO:0004252">
    <property type="term" value="F:serine-type endopeptidase activity"/>
    <property type="evidence" value="ECO:0007669"/>
    <property type="project" value="InterPro"/>
</dbReference>
<dbReference type="Gene3D" id="3.50.30.30">
    <property type="match status" value="1"/>
</dbReference>
<dbReference type="InterPro" id="IPR041469">
    <property type="entry name" value="Subtilisin-like_FN3"/>
</dbReference>
<organism evidence="4 5">
    <name type="scientific">Dillenia turbinata</name>
    <dbReference type="NCBI Taxonomy" id="194707"/>
    <lineage>
        <taxon>Eukaryota</taxon>
        <taxon>Viridiplantae</taxon>
        <taxon>Streptophyta</taxon>
        <taxon>Embryophyta</taxon>
        <taxon>Tracheophyta</taxon>
        <taxon>Spermatophyta</taxon>
        <taxon>Magnoliopsida</taxon>
        <taxon>eudicotyledons</taxon>
        <taxon>Gunneridae</taxon>
        <taxon>Pentapetalae</taxon>
        <taxon>Dilleniales</taxon>
        <taxon>Dilleniaceae</taxon>
        <taxon>Dillenia</taxon>
    </lineage>
</organism>
<dbReference type="CDD" id="cd02120">
    <property type="entry name" value="PA_subtilisin_like"/>
    <property type="match status" value="1"/>
</dbReference>
<keyword evidence="2" id="KW-0732">Signal</keyword>
<comment type="caution">
    <text evidence="4">The sequence shown here is derived from an EMBL/GenBank/DDBJ whole genome shotgun (WGS) entry which is preliminary data.</text>
</comment>
<keyword evidence="5" id="KW-1185">Reference proteome</keyword>
<dbReference type="EMBL" id="JBAMMX010000007">
    <property type="protein sequence ID" value="KAK6936192.1"/>
    <property type="molecule type" value="Genomic_DNA"/>
</dbReference>
<keyword evidence="4" id="KW-0378">Hydrolase</keyword>
<comment type="similarity">
    <text evidence="1">Belongs to the peptidase S8 family.</text>
</comment>
<evidence type="ECO:0000256" key="1">
    <source>
        <dbReference type="ARBA" id="ARBA00011073"/>
    </source>
</evidence>